<reference evidence="1 2" key="1">
    <citation type="journal article" date="2012" name="Genome Biol.">
        <title>The genome of the polar eukaryotic microalga coccomyxa subellipsoidea reveals traits of cold adaptation.</title>
        <authorList>
            <person name="Blanc G."/>
            <person name="Agarkova I."/>
            <person name="Grimwood J."/>
            <person name="Kuo A."/>
            <person name="Brueggeman A."/>
            <person name="Dunigan D."/>
            <person name="Gurnon J."/>
            <person name="Ladunga I."/>
            <person name="Lindquist E."/>
            <person name="Lucas S."/>
            <person name="Pangilinan J."/>
            <person name="Proschold T."/>
            <person name="Salamov A."/>
            <person name="Schmutz J."/>
            <person name="Weeks D."/>
            <person name="Yamada T."/>
            <person name="Claverie J.M."/>
            <person name="Grigoriev I."/>
            <person name="Van Etten J."/>
            <person name="Lomsadze A."/>
            <person name="Borodovsky M."/>
        </authorList>
    </citation>
    <scope>NUCLEOTIDE SEQUENCE [LARGE SCALE GENOMIC DNA]</scope>
    <source>
        <strain evidence="1 2">C-169</strain>
    </source>
</reference>
<evidence type="ECO:0000313" key="2">
    <source>
        <dbReference type="Proteomes" id="UP000007264"/>
    </source>
</evidence>
<dbReference type="Proteomes" id="UP000007264">
    <property type="component" value="Unassembled WGS sequence"/>
</dbReference>
<dbReference type="PANTHER" id="PTHR33473">
    <property type="entry name" value="ATP-DEPENDENT CLP PROTEASE ADAPTER PROTEIN CLPS1, CHLOROPLASTIC"/>
    <property type="match status" value="1"/>
</dbReference>
<gene>
    <name evidence="1" type="ORF">COCSUDRAFT_59452</name>
</gene>
<dbReference type="AlphaFoldDB" id="I0Z8J1"/>
<dbReference type="Gene3D" id="3.30.1390.10">
    <property type="match status" value="1"/>
</dbReference>
<evidence type="ECO:0000313" key="1">
    <source>
        <dbReference type="EMBL" id="EIE26960.1"/>
    </source>
</evidence>
<dbReference type="KEGG" id="csl:COCSUDRAFT_59452"/>
<dbReference type="InterPro" id="IPR022935">
    <property type="entry name" value="ClpS"/>
</dbReference>
<name>I0Z8J1_COCSC</name>
<dbReference type="OrthoDB" id="2015242at2759"/>
<organism evidence="1 2">
    <name type="scientific">Coccomyxa subellipsoidea (strain C-169)</name>
    <name type="common">Green microalga</name>
    <dbReference type="NCBI Taxonomy" id="574566"/>
    <lineage>
        <taxon>Eukaryota</taxon>
        <taxon>Viridiplantae</taxon>
        <taxon>Chlorophyta</taxon>
        <taxon>core chlorophytes</taxon>
        <taxon>Trebouxiophyceae</taxon>
        <taxon>Trebouxiophyceae incertae sedis</taxon>
        <taxon>Coccomyxaceae</taxon>
        <taxon>Coccomyxa</taxon>
        <taxon>Coccomyxa subellipsoidea</taxon>
    </lineage>
</organism>
<keyword evidence="1" id="KW-0645">Protease</keyword>
<keyword evidence="1" id="KW-0378">Hydrolase</keyword>
<proteinExistence type="predicted"/>
<dbReference type="GeneID" id="17044969"/>
<dbReference type="RefSeq" id="XP_005651504.1">
    <property type="nucleotide sequence ID" value="XM_005651447.1"/>
</dbReference>
<dbReference type="GO" id="GO:0006508">
    <property type="term" value="P:proteolysis"/>
    <property type="evidence" value="ECO:0007669"/>
    <property type="project" value="UniProtKB-KW"/>
</dbReference>
<protein>
    <submittedName>
        <fullName evidence="1">ATP-dependent Clp protease adaptor protein ClpS</fullName>
    </submittedName>
</protein>
<dbReference type="EMBL" id="AGSI01000002">
    <property type="protein sequence ID" value="EIE26960.1"/>
    <property type="molecule type" value="Genomic_DNA"/>
</dbReference>
<dbReference type="GO" id="GO:0008233">
    <property type="term" value="F:peptidase activity"/>
    <property type="evidence" value="ECO:0007669"/>
    <property type="project" value="UniProtKB-KW"/>
</dbReference>
<sequence length="64" mass="7018">MVVQAITTVIPGTSPEHALNCYHTAKKLGQAIITSCIKEHAEFYSEQLSRQGISNMIEPDTTTL</sequence>
<dbReference type="PANTHER" id="PTHR33473:SF13">
    <property type="entry name" value="ATP-DEPENDENT CLP PROTEASE ADAPTER PROTEIN CLPS2, CHLOROPLASTIC"/>
    <property type="match status" value="1"/>
</dbReference>
<dbReference type="SUPFAM" id="SSF54736">
    <property type="entry name" value="ClpS-like"/>
    <property type="match status" value="1"/>
</dbReference>
<accession>I0Z8J1</accession>
<comment type="caution">
    <text evidence="1">The sequence shown here is derived from an EMBL/GenBank/DDBJ whole genome shotgun (WGS) entry which is preliminary data.</text>
</comment>
<dbReference type="InterPro" id="IPR014719">
    <property type="entry name" value="Ribosomal_bL12_C/ClpS-like"/>
</dbReference>
<keyword evidence="2" id="KW-1185">Reference proteome</keyword>
<dbReference type="STRING" id="574566.I0Z8J1"/>